<reference evidence="1 2" key="1">
    <citation type="submission" date="2023-08" db="EMBL/GenBank/DDBJ databases">
        <title>Pathogen: clinical or host-associated sample.</title>
        <authorList>
            <person name="Hergert J."/>
            <person name="Casey R."/>
            <person name="Wagner J."/>
            <person name="Young E.L."/>
            <person name="Oakeson K.F."/>
        </authorList>
    </citation>
    <scope>NUCLEOTIDE SEQUENCE [LARGE SCALE GENOMIC DNA]</scope>
    <source>
        <strain evidence="1 2">1760953</strain>
        <plasmid evidence="1 2">unnamed5</plasmid>
    </source>
</reference>
<dbReference type="Proteomes" id="UP001234585">
    <property type="component" value="Plasmid unnamed5"/>
</dbReference>
<dbReference type="RefSeq" id="WP_306041453.1">
    <property type="nucleotide sequence ID" value="NZ_CP132307.1"/>
</dbReference>
<organism evidence="1 2">
    <name type="scientific">Shinella sumterensis</name>
    <dbReference type="NCBI Taxonomy" id="1967501"/>
    <lineage>
        <taxon>Bacteria</taxon>
        <taxon>Pseudomonadati</taxon>
        <taxon>Pseudomonadota</taxon>
        <taxon>Alphaproteobacteria</taxon>
        <taxon>Hyphomicrobiales</taxon>
        <taxon>Rhizobiaceae</taxon>
        <taxon>Shinella</taxon>
    </lineage>
</organism>
<evidence type="ECO:0000313" key="2">
    <source>
        <dbReference type="Proteomes" id="UP001234585"/>
    </source>
</evidence>
<accession>A0AA50CQX3</accession>
<proteinExistence type="predicted"/>
<geneLocation type="plasmid" evidence="1 2">
    <name>unnamed5</name>
</geneLocation>
<name>A0AA50CQX3_9HYPH</name>
<keyword evidence="2" id="KW-1185">Reference proteome</keyword>
<dbReference type="EMBL" id="CP132307">
    <property type="protein sequence ID" value="WLS01146.1"/>
    <property type="molecule type" value="Genomic_DNA"/>
</dbReference>
<gene>
    <name evidence="1" type="ORF">Q9313_27595</name>
</gene>
<keyword evidence="1" id="KW-0614">Plasmid</keyword>
<evidence type="ECO:0000313" key="1">
    <source>
        <dbReference type="EMBL" id="WLS01146.1"/>
    </source>
</evidence>
<protein>
    <submittedName>
        <fullName evidence="1">Uncharacterized protein</fullName>
    </submittedName>
</protein>
<dbReference type="AlphaFoldDB" id="A0AA50CQX3"/>
<sequence>METAPTLILYAFTGKVELGEDRWADRTLPDYFYADQDAARQDLLTLRAQLATDPENSYPPLCLEKIETVPMTRAAIMALLHDGVSAIISSYEVIEEIGVKRR</sequence>